<dbReference type="HAMAP" id="MF_00577">
    <property type="entry name" value="HutU"/>
    <property type="match status" value="1"/>
</dbReference>
<feature type="binding site" evidence="10">
    <location>
        <position position="335"/>
    </location>
    <ligand>
        <name>NAD(+)</name>
        <dbReference type="ChEBI" id="CHEBI:57540"/>
    </ligand>
</feature>
<comment type="cofactor">
    <cofactor evidence="10">
        <name>NAD(+)</name>
        <dbReference type="ChEBI" id="CHEBI:57540"/>
    </cofactor>
    <text evidence="10">Binds 1 NAD(+) per subunit.</text>
</comment>
<evidence type="ECO:0000256" key="4">
    <source>
        <dbReference type="ARBA" id="ARBA00022808"/>
    </source>
</evidence>
<comment type="similarity">
    <text evidence="2 10">Belongs to the urocanase family.</text>
</comment>
<evidence type="ECO:0000256" key="8">
    <source>
        <dbReference type="ARBA" id="ARBA00047623"/>
    </source>
</evidence>
<keyword evidence="16" id="KW-1185">Reference proteome</keyword>
<keyword evidence="4 10" id="KW-0369">Histidine metabolism</keyword>
<dbReference type="FunFam" id="3.40.50.10730:FF:000001">
    <property type="entry name" value="Urocanate hydratase"/>
    <property type="match status" value="1"/>
</dbReference>
<comment type="subcellular location">
    <subcellularLocation>
        <location evidence="10">Cytoplasm</location>
    </subcellularLocation>
</comment>
<dbReference type="STRING" id="67344.SAMN05216505_104444"/>
<feature type="region of interest" description="Disordered" evidence="11">
    <location>
        <begin position="566"/>
        <end position="607"/>
    </location>
</feature>
<evidence type="ECO:0000259" key="13">
    <source>
        <dbReference type="Pfam" id="PF17391"/>
    </source>
</evidence>
<feature type="binding site" evidence="10">
    <location>
        <position position="210"/>
    </location>
    <ligand>
        <name>NAD(+)</name>
        <dbReference type="ChEBI" id="CHEBI:57540"/>
    </ligand>
</feature>
<dbReference type="PROSITE" id="PS01233">
    <property type="entry name" value="UROCANASE"/>
    <property type="match status" value="1"/>
</dbReference>
<dbReference type="InterPro" id="IPR038364">
    <property type="entry name" value="Urocanase_central_sf"/>
</dbReference>
<dbReference type="GO" id="GO:0016153">
    <property type="term" value="F:urocanate hydratase activity"/>
    <property type="evidence" value="ECO:0007669"/>
    <property type="project" value="UniProtKB-UniRule"/>
</dbReference>
<sequence length="607" mass="64820">MSGPRPPAPPHRTPAGPAAPSRGPVRAPRGTGLSTLGWPQEAALRMLQNNLDPEVAEHPERLVVYGGTGKAARDWRSFDAMVRTLQTLKQDETMLVQSGRPVGVMQTHEWAPRVLIANSHLVGDWANWEEFRRLEALGLTMYGQMTAGSWIYIGTQGILQGTYETFAAVAAKRFGGTLAGTVTLTAGLGGMGGAQPLAVTMNDGVALCVDCDPRAIDRRIEHRYLDVRADSLDHALRLATEARDARRPLSIGVLGNAADVVPRLLAMGAPVDIVTDQTSAHDPLAYLPTGIAFEDMADAAAKDPAGFTDRARQSMARHVEAMVGFMDAGAEVFDYGNSLRGEAQLAGYDRAFAFPGFVPAYIRPLFCEGRGPFRWAALSGDPADIAKTDRAVLDLFPEAESPQNASLARWMRLAGERVRFQGLPARICWLGYGERDRAGERFNDMVASGELSAPVVIGRDHLDCGSVASPYRETEGMLDGSDAIADWPLLNAMVNVASGASWVSVHHGGGVGMGRSLHAGQVTVADGTRLAGEKIRRVLTNDPATGVIRHVDAGYDLAESVASERGVRVPMREGAEGGGGTGTREGSEGREGPGRRHSPERHEGEGA</sequence>
<feature type="domain" description="Urocanase N-terminal" evidence="13">
    <location>
        <begin position="25"/>
        <end position="151"/>
    </location>
</feature>
<keyword evidence="6 10" id="KW-0456">Lyase</keyword>
<evidence type="ECO:0000313" key="16">
    <source>
        <dbReference type="Proteomes" id="UP000182100"/>
    </source>
</evidence>
<gene>
    <name evidence="10" type="primary">hutU</name>
    <name evidence="15" type="ORF">SAMN05216505_104444</name>
</gene>
<reference evidence="16" key="1">
    <citation type="submission" date="2016-10" db="EMBL/GenBank/DDBJ databases">
        <authorList>
            <person name="Varghese N."/>
            <person name="Submissions S."/>
        </authorList>
    </citation>
    <scope>NUCLEOTIDE SEQUENCE [LARGE SCALE GENOMIC DNA]</scope>
    <source>
        <strain evidence="16">CGMCC 4.3504</strain>
    </source>
</reference>
<comment type="caution">
    <text evidence="10">Lacks conserved residue(s) required for the propagation of feature annotation.</text>
</comment>
<dbReference type="RefSeq" id="WP_244904817.1">
    <property type="nucleotide sequence ID" value="NZ_FMZK01000004.1"/>
</dbReference>
<feature type="domain" description="Urocanase Rossmann-like" evidence="12">
    <location>
        <begin position="154"/>
        <end position="361"/>
    </location>
</feature>
<feature type="binding site" evidence="10">
    <location>
        <begin position="286"/>
        <end position="287"/>
    </location>
    <ligand>
        <name>NAD(+)</name>
        <dbReference type="ChEBI" id="CHEBI:57540"/>
    </ligand>
</feature>
<feature type="compositionally biased region" description="Basic and acidic residues" evidence="11">
    <location>
        <begin position="566"/>
        <end position="575"/>
    </location>
</feature>
<feature type="binding site" evidence="10">
    <location>
        <position position="510"/>
    </location>
    <ligand>
        <name>NAD(+)</name>
        <dbReference type="ChEBI" id="CHEBI:57540"/>
    </ligand>
</feature>
<feature type="active site" evidence="10">
    <location>
        <position position="428"/>
    </location>
</feature>
<evidence type="ECO:0000259" key="14">
    <source>
        <dbReference type="Pfam" id="PF17392"/>
    </source>
</evidence>
<dbReference type="AlphaFoldDB" id="A0A1G6RA86"/>
<feature type="binding site" evidence="10">
    <location>
        <begin position="66"/>
        <end position="67"/>
    </location>
    <ligand>
        <name>NAD(+)</name>
        <dbReference type="ChEBI" id="CHEBI:57540"/>
    </ligand>
</feature>
<dbReference type="InterPro" id="IPR035085">
    <property type="entry name" value="Urocanase_Rossmann-like"/>
</dbReference>
<comment type="pathway">
    <text evidence="1 10">Amino-acid degradation; L-histidine degradation into L-glutamate; N-formimidoyl-L-glutamate from L-histidine: step 2/3.</text>
</comment>
<proteinExistence type="inferred from homology"/>
<dbReference type="GO" id="GO:0005737">
    <property type="term" value="C:cytoplasm"/>
    <property type="evidence" value="ECO:0007669"/>
    <property type="project" value="UniProtKB-SubCell"/>
</dbReference>
<dbReference type="PANTHER" id="PTHR12216:SF4">
    <property type="entry name" value="UROCANATE HYDRATASE"/>
    <property type="match status" value="1"/>
</dbReference>
<dbReference type="InterPro" id="IPR035401">
    <property type="entry name" value="Urocanase_C"/>
</dbReference>
<keyword evidence="10" id="KW-0963">Cytoplasm</keyword>
<evidence type="ECO:0000259" key="12">
    <source>
        <dbReference type="Pfam" id="PF01175"/>
    </source>
</evidence>
<dbReference type="GO" id="GO:0019557">
    <property type="term" value="P:L-histidine catabolic process to glutamate and formate"/>
    <property type="evidence" value="ECO:0007669"/>
    <property type="project" value="UniProtKB-UniPathway"/>
</dbReference>
<feature type="compositionally biased region" description="Basic and acidic residues" evidence="11">
    <location>
        <begin position="585"/>
        <end position="594"/>
    </location>
</feature>
<dbReference type="NCBIfam" id="NF003820">
    <property type="entry name" value="PRK05414.1"/>
    <property type="match status" value="1"/>
</dbReference>
<feature type="region of interest" description="Disordered" evidence="11">
    <location>
        <begin position="1"/>
        <end position="34"/>
    </location>
</feature>
<feature type="compositionally biased region" description="Pro residues" evidence="11">
    <location>
        <begin position="1"/>
        <end position="12"/>
    </location>
</feature>
<evidence type="ECO:0000256" key="1">
    <source>
        <dbReference type="ARBA" id="ARBA00004794"/>
    </source>
</evidence>
<comment type="function">
    <text evidence="9 10">Catalyzes the conversion of urocanate to 4-imidazolone-5-propionate.</text>
</comment>
<dbReference type="EMBL" id="FMZK01000004">
    <property type="protein sequence ID" value="SDD01343.1"/>
    <property type="molecule type" value="Genomic_DNA"/>
</dbReference>
<dbReference type="PIRSF" id="PIRSF001423">
    <property type="entry name" value="Urocanate_hydrat"/>
    <property type="match status" value="1"/>
</dbReference>
<dbReference type="Pfam" id="PF17392">
    <property type="entry name" value="Urocanase_C"/>
    <property type="match status" value="1"/>
</dbReference>
<dbReference type="Proteomes" id="UP000182100">
    <property type="component" value="Unassembled WGS sequence"/>
</dbReference>
<feature type="binding site" evidence="10">
    <location>
        <begin position="190"/>
        <end position="192"/>
    </location>
    <ligand>
        <name>NAD(+)</name>
        <dbReference type="ChEBI" id="CHEBI:57540"/>
    </ligand>
</feature>
<protein>
    <recommendedName>
        <fullName evidence="3 10">Urocanate hydratase</fullName>
        <shortName evidence="10">Urocanase</shortName>
        <ecNumber evidence="3 10">4.2.1.49</ecNumber>
    </recommendedName>
    <alternativeName>
        <fullName evidence="7 10">Imidazolonepropionate hydrolase</fullName>
    </alternativeName>
</protein>
<dbReference type="InterPro" id="IPR036190">
    <property type="entry name" value="Urocanase_sf"/>
</dbReference>
<dbReference type="InterPro" id="IPR035400">
    <property type="entry name" value="Urocanase_N"/>
</dbReference>
<organism evidence="15 16">
    <name type="scientific">Streptomyces prasinopilosus</name>
    <dbReference type="NCBI Taxonomy" id="67344"/>
    <lineage>
        <taxon>Bacteria</taxon>
        <taxon>Bacillati</taxon>
        <taxon>Actinomycetota</taxon>
        <taxon>Actinomycetes</taxon>
        <taxon>Kitasatosporales</taxon>
        <taxon>Streptomycetaceae</taxon>
        <taxon>Streptomyces</taxon>
    </lineage>
</organism>
<dbReference type="NCBIfam" id="TIGR01228">
    <property type="entry name" value="hutU"/>
    <property type="match status" value="1"/>
</dbReference>
<dbReference type="EC" id="4.2.1.49" evidence="3 10"/>
<keyword evidence="5 10" id="KW-0520">NAD</keyword>
<feature type="binding site" evidence="10">
    <location>
        <position position="144"/>
    </location>
    <ligand>
        <name>NAD(+)</name>
        <dbReference type="ChEBI" id="CHEBI:57540"/>
    </ligand>
</feature>
<dbReference type="InterPro" id="IPR055351">
    <property type="entry name" value="Urocanase"/>
</dbReference>
<evidence type="ECO:0000256" key="10">
    <source>
        <dbReference type="HAMAP-Rule" id="MF_00577"/>
    </source>
</evidence>
<dbReference type="GO" id="GO:0019556">
    <property type="term" value="P:L-histidine catabolic process to glutamate and formamide"/>
    <property type="evidence" value="ECO:0007669"/>
    <property type="project" value="UniProtKB-UniPathway"/>
</dbReference>
<feature type="binding site" evidence="10">
    <location>
        <begin position="256"/>
        <end position="257"/>
    </location>
    <ligand>
        <name>NAD(+)</name>
        <dbReference type="ChEBI" id="CHEBI:57540"/>
    </ligand>
</feature>
<evidence type="ECO:0000256" key="3">
    <source>
        <dbReference type="ARBA" id="ARBA00011992"/>
    </source>
</evidence>
<dbReference type="Gene3D" id="3.40.50.10730">
    <property type="entry name" value="Urocanase like domains"/>
    <property type="match status" value="1"/>
</dbReference>
<comment type="catalytic activity">
    <reaction evidence="8 10">
        <text>4-imidazolone-5-propanoate = trans-urocanate + H2O</text>
        <dbReference type="Rhea" id="RHEA:13101"/>
        <dbReference type="ChEBI" id="CHEBI:15377"/>
        <dbReference type="ChEBI" id="CHEBI:17771"/>
        <dbReference type="ChEBI" id="CHEBI:77893"/>
        <dbReference type="EC" id="4.2.1.49"/>
    </reaction>
</comment>
<evidence type="ECO:0000256" key="7">
    <source>
        <dbReference type="ARBA" id="ARBA00031640"/>
    </source>
</evidence>
<evidence type="ECO:0000256" key="6">
    <source>
        <dbReference type="ARBA" id="ARBA00023239"/>
    </source>
</evidence>
<evidence type="ECO:0000313" key="15">
    <source>
        <dbReference type="EMBL" id="SDD01343.1"/>
    </source>
</evidence>
<evidence type="ECO:0000256" key="9">
    <source>
        <dbReference type="ARBA" id="ARBA00056569"/>
    </source>
</evidence>
<dbReference type="UniPathway" id="UPA00379">
    <property type="reaction ID" value="UER00550"/>
</dbReference>
<dbReference type="InterPro" id="IPR023636">
    <property type="entry name" value="Urocanase_CS"/>
</dbReference>
<evidence type="ECO:0000256" key="5">
    <source>
        <dbReference type="ARBA" id="ARBA00023027"/>
    </source>
</evidence>
<dbReference type="PANTHER" id="PTHR12216">
    <property type="entry name" value="UROCANATE HYDRATASE"/>
    <property type="match status" value="1"/>
</dbReference>
<feature type="binding site" evidence="10">
    <location>
        <begin position="277"/>
        <end position="281"/>
    </location>
    <ligand>
        <name>NAD(+)</name>
        <dbReference type="ChEBI" id="CHEBI:57540"/>
    </ligand>
</feature>
<dbReference type="SUPFAM" id="SSF111326">
    <property type="entry name" value="Urocanase"/>
    <property type="match status" value="1"/>
</dbReference>
<evidence type="ECO:0000256" key="11">
    <source>
        <dbReference type="SAM" id="MobiDB-lite"/>
    </source>
</evidence>
<dbReference type="Pfam" id="PF01175">
    <property type="entry name" value="Urocanase"/>
    <property type="match status" value="1"/>
</dbReference>
<name>A0A1G6RA86_9ACTN</name>
<dbReference type="Pfam" id="PF17391">
    <property type="entry name" value="Urocanase_N"/>
    <property type="match status" value="1"/>
</dbReference>
<dbReference type="Gene3D" id="3.40.1770.10">
    <property type="entry name" value="Urocanase superfamily"/>
    <property type="match status" value="1"/>
</dbReference>
<evidence type="ECO:0000256" key="2">
    <source>
        <dbReference type="ARBA" id="ARBA00007578"/>
    </source>
</evidence>
<accession>A0A1G6RA86</accession>
<dbReference type="InterPro" id="IPR023637">
    <property type="entry name" value="Urocanase-like"/>
</dbReference>
<feature type="domain" description="Urocanase C-terminal" evidence="14">
    <location>
        <begin position="364"/>
        <end position="563"/>
    </location>
</feature>